<feature type="region of interest" description="Disordered" evidence="1">
    <location>
        <begin position="974"/>
        <end position="998"/>
    </location>
</feature>
<organism evidence="4 5">
    <name type="scientific">Effrenium voratum</name>
    <dbReference type="NCBI Taxonomy" id="2562239"/>
    <lineage>
        <taxon>Eukaryota</taxon>
        <taxon>Sar</taxon>
        <taxon>Alveolata</taxon>
        <taxon>Dinophyceae</taxon>
        <taxon>Suessiales</taxon>
        <taxon>Symbiodiniaceae</taxon>
        <taxon>Effrenium</taxon>
    </lineage>
</organism>
<accession>A0AA36NMH7</accession>
<feature type="domain" description="Glycosyl transferase family 25" evidence="3">
    <location>
        <begin position="73"/>
        <end position="286"/>
    </location>
</feature>
<feature type="region of interest" description="Disordered" evidence="1">
    <location>
        <begin position="1021"/>
        <end position="1056"/>
    </location>
</feature>
<evidence type="ECO:0000256" key="1">
    <source>
        <dbReference type="SAM" id="MobiDB-lite"/>
    </source>
</evidence>
<evidence type="ECO:0000313" key="4">
    <source>
        <dbReference type="EMBL" id="CAJ1411201.1"/>
    </source>
</evidence>
<evidence type="ECO:0000256" key="2">
    <source>
        <dbReference type="SAM" id="SignalP"/>
    </source>
</evidence>
<dbReference type="InterPro" id="IPR015943">
    <property type="entry name" value="WD40/YVTN_repeat-like_dom_sf"/>
</dbReference>
<dbReference type="EMBL" id="CAUJNA010003862">
    <property type="protein sequence ID" value="CAJ1411201.1"/>
    <property type="molecule type" value="Genomic_DNA"/>
</dbReference>
<reference evidence="4" key="1">
    <citation type="submission" date="2023-08" db="EMBL/GenBank/DDBJ databases">
        <authorList>
            <person name="Chen Y."/>
            <person name="Shah S."/>
            <person name="Dougan E. K."/>
            <person name="Thang M."/>
            <person name="Chan C."/>
        </authorList>
    </citation>
    <scope>NUCLEOTIDE SEQUENCE</scope>
</reference>
<feature type="signal peptide" evidence="2">
    <location>
        <begin position="1"/>
        <end position="30"/>
    </location>
</feature>
<dbReference type="Proteomes" id="UP001178507">
    <property type="component" value="Unassembled WGS sequence"/>
</dbReference>
<keyword evidence="5" id="KW-1185">Reference proteome</keyword>
<dbReference type="SUPFAM" id="SSF50998">
    <property type="entry name" value="Quinoprotein alcohol dehydrogenase-like"/>
    <property type="match status" value="1"/>
</dbReference>
<feature type="region of interest" description="Disordered" evidence="1">
    <location>
        <begin position="1454"/>
        <end position="1474"/>
    </location>
</feature>
<protein>
    <recommendedName>
        <fullName evidence="3">Glycosyl transferase family 25 domain-containing protein</fullName>
    </recommendedName>
</protein>
<feature type="compositionally biased region" description="Basic and acidic residues" evidence="1">
    <location>
        <begin position="983"/>
        <end position="995"/>
    </location>
</feature>
<dbReference type="Pfam" id="PF01755">
    <property type="entry name" value="Glyco_transf_25"/>
    <property type="match status" value="1"/>
</dbReference>
<gene>
    <name evidence="4" type="ORF">EVOR1521_LOCUS31827</name>
</gene>
<comment type="caution">
    <text evidence="4">The sequence shown here is derived from an EMBL/GenBank/DDBJ whole genome shotgun (WGS) entry which is preliminary data.</text>
</comment>
<dbReference type="InterPro" id="IPR011047">
    <property type="entry name" value="Quinoprotein_ADH-like_sf"/>
</dbReference>
<sequence length="1474" mass="162903">MTVRNRAAARARLMFMTGLGILLQHQSGEAMRDVQSISALTFCASAWQKRPTQRSSRAAKVDGSIGGTDWCAYVINLARRPDRLARLHELLGATNPLLLQRLQRVDAVDGTNISLDSAAASNVVEPQALSRARRAKRMGLYSIVHDEENNLLNFDDHFTEGAIACAMSHRKALKLVAEHPTAQWGLILEDDVSLVVPQVQHKLAEILEQLPEHWTAVFLGYHNKYGCPHPLAVNASGSVPKPDPLGKERVFEIHDHSWGLYAWMVKKEAAASLVKNLFPISSQVDYAISRFLISRHGGVFSVHPDRLLFYSPTSEEGQDSDIQTMRSEGGIVEEFGSWHDYMQVQRPTSYDEWEAEDEAVERQHLLALYGGFQDLYNMLGEESFDESVDAREYPTLWRALDCQDPNAERRWITDHNCFAAFSLAQVREIFLRRPWLCVTCEDGTWAVTGDGELLPWPSDIPTDAVLCVPALQAVFAMSCETQDSVLCAWHRAGREKWRRQTGLKLLRPLYYVDCLNSLCAGCFEGVYTWDAESGVPQWHASTPLPVDRIWQTKLLCARTSEVLGLTSQLLVWHTPAVAKDAKDVSWQKTTSEMIMALACDQRHLYARVGGTIQAWHCETGQELWQTHEHVLPRLPTVPTYLQHWDGKLLVAAGSCISALNAETAGTLFRSAFEGSVVKTYPIGTDCMSMVALIRANCYALAAVDLHRGTMCSAELDGRPSCSLGWRSLVILALGDSCDGGSVLAWDLSSRSWRWERGFADAVLSLCKDATRIFAAGLGFVCALNPGDGQILFLTEMSGLPSLGMPHNGRLMVIKAESPSLDALCDRSGTQSRPRSAKSAGTQSRPRSAKSAGVRSNAMSAPHSRPESERAARQKHRPSPPVAPLPTPPSAPPVSPAQPPAATLAEHQEPPACGTTKVAWAVAGPTRLFQHSSSQPHLPPERAKELVRRLSLPRWPRRSRVQDLEAEQKVVLKRPASAPSAPMRVEEQRQRCDSLARPKARPPQFRYKLRCRRRCSSAVVNAQKASMQRLAQPKGTGAPGKDDIQEEGSEDEWKGQAHGRDLSVPRLHISQPCGASAGNSLRGPGSASNEGGCSGAWMLQVMKHNAAVQRGEVLLDLAKNTGKPFWALTEYGRSMGNIHSYSKGLGHLIPTGWSTDGTGGVFRSILRAARTETPWRRLLMDYCGLKGGKVRLWWFYSRKDDEKKHSFRELDREALGDEEVPSHVRVVSKVIPIDADGKLARGDEKTSGEKLAEQIFQAAADPSFKPQVDVTSAEVTGGVGQLSQFLWDSNLLGRVEGSQVDIIVAPNVFTAWRKASAENRAVARVKQIDLVSRDGTSQVFNFPPGRKIYICSVRVPREEMRSFLEVCEEPVYTTGDQSLAEAMWMGKVPCVKPDAKVQQWHLALMAKVSGVMDKVPDLGQELRKLVAEESAREAAKRRSKERSEACERQLVAQLGSPPSQWNSTQQVLARSGMLG</sequence>
<evidence type="ECO:0000313" key="5">
    <source>
        <dbReference type="Proteomes" id="UP001178507"/>
    </source>
</evidence>
<keyword evidence="2" id="KW-0732">Signal</keyword>
<dbReference type="InterPro" id="IPR002654">
    <property type="entry name" value="Glyco_trans_25"/>
</dbReference>
<feature type="chain" id="PRO_5041453454" description="Glycosyl transferase family 25 domain-containing protein" evidence="2">
    <location>
        <begin position="31"/>
        <end position="1474"/>
    </location>
</feature>
<evidence type="ECO:0000259" key="3">
    <source>
        <dbReference type="Pfam" id="PF01755"/>
    </source>
</evidence>
<feature type="compositionally biased region" description="Polar residues" evidence="1">
    <location>
        <begin position="827"/>
        <end position="845"/>
    </location>
</feature>
<proteinExistence type="predicted"/>
<feature type="region of interest" description="Disordered" evidence="1">
    <location>
        <begin position="822"/>
        <end position="907"/>
    </location>
</feature>
<name>A0AA36NMH7_9DINO</name>
<feature type="compositionally biased region" description="Polar residues" evidence="1">
    <location>
        <begin position="1455"/>
        <end position="1467"/>
    </location>
</feature>
<dbReference type="Gene3D" id="2.130.10.10">
    <property type="entry name" value="YVTN repeat-like/Quinoprotein amine dehydrogenase"/>
    <property type="match status" value="1"/>
</dbReference>
<dbReference type="CDD" id="cd06532">
    <property type="entry name" value="Glyco_transf_25"/>
    <property type="match status" value="1"/>
</dbReference>
<feature type="compositionally biased region" description="Pro residues" evidence="1">
    <location>
        <begin position="878"/>
        <end position="898"/>
    </location>
</feature>